<dbReference type="AlphaFoldDB" id="D1PSJ6"/>
<dbReference type="HOGENOM" id="CLU_1562064_0_0_9"/>
<gene>
    <name evidence="1" type="ORF">SUBVAR_07379</name>
</gene>
<dbReference type="Proteomes" id="UP000003438">
    <property type="component" value="Unassembled WGS sequence"/>
</dbReference>
<evidence type="ECO:0000313" key="1">
    <source>
        <dbReference type="EMBL" id="EFB74335.1"/>
    </source>
</evidence>
<reference evidence="1" key="1">
    <citation type="submission" date="2009-12" db="EMBL/GenBank/DDBJ databases">
        <authorList>
            <person name="Weinstock G."/>
            <person name="Sodergren E."/>
            <person name="Clifton S."/>
            <person name="Fulton L."/>
            <person name="Fulton B."/>
            <person name="Courtney L."/>
            <person name="Fronick C."/>
            <person name="Harrison M."/>
            <person name="Strong C."/>
            <person name="Farmer C."/>
            <person name="Delahaunty K."/>
            <person name="Markovic C."/>
            <person name="Hall O."/>
            <person name="Minx P."/>
            <person name="Tomlinson C."/>
            <person name="Mitreva M."/>
            <person name="Nelson J."/>
            <person name="Hou S."/>
            <person name="Wollam A."/>
            <person name="Pepin K.H."/>
            <person name="Johnson M."/>
            <person name="Bhonagiri V."/>
            <person name="Nash W.E."/>
            <person name="Warren W."/>
            <person name="Chinwalla A."/>
            <person name="Mardis E.R."/>
            <person name="Wilson R.K."/>
        </authorList>
    </citation>
    <scope>NUCLEOTIDE SEQUENCE [LARGE SCALE GENOMIC DNA]</scope>
    <source>
        <strain evidence="1">DSM 15176</strain>
    </source>
</reference>
<dbReference type="EMBL" id="ACBY02000076">
    <property type="protein sequence ID" value="EFB74335.1"/>
    <property type="molecule type" value="Genomic_DNA"/>
</dbReference>
<protein>
    <submittedName>
        <fullName evidence="1">Uncharacterized protein</fullName>
    </submittedName>
</protein>
<name>D1PSJ6_9FIRM</name>
<organism evidence="1 2">
    <name type="scientific">Subdoligranulum variabile DSM 15176</name>
    <dbReference type="NCBI Taxonomy" id="411471"/>
    <lineage>
        <taxon>Bacteria</taxon>
        <taxon>Bacillati</taxon>
        <taxon>Bacillota</taxon>
        <taxon>Clostridia</taxon>
        <taxon>Eubacteriales</taxon>
        <taxon>Oscillospiraceae</taxon>
        <taxon>Subdoligranulum</taxon>
    </lineage>
</organism>
<evidence type="ECO:0000313" key="2">
    <source>
        <dbReference type="Proteomes" id="UP000003438"/>
    </source>
</evidence>
<dbReference type="STRING" id="411471.SUBVAR_07379"/>
<keyword evidence="2" id="KW-1185">Reference proteome</keyword>
<accession>D1PSJ6</accession>
<sequence length="173" mass="19568">MGLIAKSAKEVTERHKGFEPLELTEGNVQAIFNRCLAGDNTTEYIKSVLYQKEHGYAEDSNPILFDKEALLDNLKNIRYLYGQLITVHLKTNTINTDEDNRSCVMKNYQGKIWTTNKGTILRFFHLGVGSGTIHPFSVEGYSGFKNVGITPTLSPKDPAFPAWWEAHKSEWEA</sequence>
<comment type="caution">
    <text evidence="1">The sequence shown here is derived from an EMBL/GenBank/DDBJ whole genome shotgun (WGS) entry which is preliminary data.</text>
</comment>
<proteinExistence type="predicted"/>
<dbReference type="RefSeq" id="WP_007048724.1">
    <property type="nucleotide sequence ID" value="NZ_GG704772.1"/>
</dbReference>
<dbReference type="OrthoDB" id="2095747at2"/>